<dbReference type="AlphaFoldDB" id="A0A1C7M1W9"/>
<feature type="compositionally biased region" description="Basic and acidic residues" evidence="1">
    <location>
        <begin position="125"/>
        <end position="135"/>
    </location>
</feature>
<evidence type="ECO:0000313" key="2">
    <source>
        <dbReference type="EMBL" id="OBZ70349.1"/>
    </source>
</evidence>
<feature type="compositionally biased region" description="Low complexity" evidence="1">
    <location>
        <begin position="75"/>
        <end position="87"/>
    </location>
</feature>
<proteinExistence type="predicted"/>
<feature type="region of interest" description="Disordered" evidence="1">
    <location>
        <begin position="20"/>
        <end position="135"/>
    </location>
</feature>
<dbReference type="Proteomes" id="UP000092993">
    <property type="component" value="Unassembled WGS sequence"/>
</dbReference>
<dbReference type="STRING" id="5627.A0A1C7M1W9"/>
<evidence type="ECO:0000256" key="1">
    <source>
        <dbReference type="SAM" id="MobiDB-lite"/>
    </source>
</evidence>
<feature type="compositionally biased region" description="Basic and acidic residues" evidence="1">
    <location>
        <begin position="103"/>
        <end position="114"/>
    </location>
</feature>
<accession>A0A1C7M1W9</accession>
<gene>
    <name evidence="2" type="ORF">A0H81_10033</name>
</gene>
<organism evidence="2 3">
    <name type="scientific">Grifola frondosa</name>
    <name type="common">Maitake</name>
    <name type="synonym">Polyporus frondosus</name>
    <dbReference type="NCBI Taxonomy" id="5627"/>
    <lineage>
        <taxon>Eukaryota</taxon>
        <taxon>Fungi</taxon>
        <taxon>Dikarya</taxon>
        <taxon>Basidiomycota</taxon>
        <taxon>Agaricomycotina</taxon>
        <taxon>Agaricomycetes</taxon>
        <taxon>Polyporales</taxon>
        <taxon>Grifolaceae</taxon>
        <taxon>Grifola</taxon>
    </lineage>
</organism>
<reference evidence="2 3" key="1">
    <citation type="submission" date="2016-03" db="EMBL/GenBank/DDBJ databases">
        <title>Whole genome sequencing of Grifola frondosa 9006-11.</title>
        <authorList>
            <person name="Min B."/>
            <person name="Park H."/>
            <person name="Kim J.-G."/>
            <person name="Cho H."/>
            <person name="Oh Y.-L."/>
            <person name="Kong W.-S."/>
            <person name="Choi I.-G."/>
        </authorList>
    </citation>
    <scope>NUCLEOTIDE SEQUENCE [LARGE SCALE GENOMIC DNA]</scope>
    <source>
        <strain evidence="2 3">9006-11</strain>
    </source>
</reference>
<name>A0A1C7M1W9_GRIFR</name>
<comment type="caution">
    <text evidence="2">The sequence shown here is derived from an EMBL/GenBank/DDBJ whole genome shotgun (WGS) entry which is preliminary data.</text>
</comment>
<keyword evidence="3" id="KW-1185">Reference proteome</keyword>
<feature type="compositionally biased region" description="Basic and acidic residues" evidence="1">
    <location>
        <begin position="20"/>
        <end position="72"/>
    </location>
</feature>
<sequence>MRREGRLSWSRDVDDWRLADTHDRYNRSGKDDFRRGGREDYDTHDSRKGESWSNRNDSDVRYDGWPEGRDQGYRSSSYQDSSSWTPSKRYESRGSELTSWPSEESRSGQHDRGRSRFGPSDGWGIDDHRDNNTQEWRRDNGWQSKRVDNLIFWRKSPLDHGLMIRRRSLSGRTVHGALGFVAA</sequence>
<evidence type="ECO:0000313" key="3">
    <source>
        <dbReference type="Proteomes" id="UP000092993"/>
    </source>
</evidence>
<dbReference type="EMBL" id="LUGG01000014">
    <property type="protein sequence ID" value="OBZ70349.1"/>
    <property type="molecule type" value="Genomic_DNA"/>
</dbReference>
<protein>
    <submittedName>
        <fullName evidence="2">Uncharacterized protein</fullName>
    </submittedName>
</protein>